<accession>A0A516AG33</accession>
<evidence type="ECO:0000256" key="5">
    <source>
        <dbReference type="PIRSR" id="PIRSR604808-1"/>
    </source>
</evidence>
<evidence type="ECO:0000313" key="11">
    <source>
        <dbReference type="EMBL" id="QDO16266.1"/>
    </source>
</evidence>
<dbReference type="GO" id="GO:0008311">
    <property type="term" value="F:double-stranded DNA 3'-5' DNA exonuclease activity"/>
    <property type="evidence" value="ECO:0007669"/>
    <property type="project" value="TreeGrafter"/>
</dbReference>
<dbReference type="NCBIfam" id="TIGR00633">
    <property type="entry name" value="xth"/>
    <property type="match status" value="1"/>
</dbReference>
<evidence type="ECO:0000256" key="4">
    <source>
        <dbReference type="ARBA" id="ARBA00022842"/>
    </source>
</evidence>
<feature type="binding site" evidence="6">
    <location>
        <position position="356"/>
    </location>
    <ligand>
        <name>Mg(2+)</name>
        <dbReference type="ChEBI" id="CHEBI:18420"/>
        <label>1</label>
    </ligand>
</feature>
<dbReference type="EC" id="3.1.-.-" evidence="8"/>
<keyword evidence="3" id="KW-0378">Hydrolase</keyword>
<dbReference type="GO" id="GO:0006284">
    <property type="term" value="P:base-excision repair"/>
    <property type="evidence" value="ECO:0007669"/>
    <property type="project" value="TreeGrafter"/>
</dbReference>
<dbReference type="GO" id="GO:0046872">
    <property type="term" value="F:metal ion binding"/>
    <property type="evidence" value="ECO:0007669"/>
    <property type="project" value="UniProtKB-KW"/>
</dbReference>
<dbReference type="SUPFAM" id="SSF56219">
    <property type="entry name" value="DNase I-like"/>
    <property type="match status" value="1"/>
</dbReference>
<evidence type="ECO:0000256" key="8">
    <source>
        <dbReference type="RuleBase" id="RU362131"/>
    </source>
</evidence>
<evidence type="ECO:0000256" key="2">
    <source>
        <dbReference type="ARBA" id="ARBA00022723"/>
    </source>
</evidence>
<feature type="active site" evidence="5">
    <location>
        <position position="173"/>
    </location>
</feature>
<feature type="binding site" evidence="6">
    <location>
        <position position="55"/>
    </location>
    <ligand>
        <name>Mg(2+)</name>
        <dbReference type="ChEBI" id="CHEBI:18420"/>
        <label>1</label>
    </ligand>
</feature>
<evidence type="ECO:0000259" key="10">
    <source>
        <dbReference type="Pfam" id="PF03372"/>
    </source>
</evidence>
<dbReference type="Gene3D" id="3.60.10.10">
    <property type="entry name" value="Endonuclease/exonuclease/phosphatase"/>
    <property type="match status" value="1"/>
</dbReference>
<dbReference type="InterPro" id="IPR005135">
    <property type="entry name" value="Endo/exonuclease/phosphatase"/>
</dbReference>
<organism evidence="11">
    <name type="scientific">Lingulaulax polyedra</name>
    <name type="common">Dinoflagellate</name>
    <name type="synonym">Lingulodinium polyedra</name>
    <dbReference type="NCBI Taxonomy" id="160621"/>
    <lineage>
        <taxon>Eukaryota</taxon>
        <taxon>Sar</taxon>
        <taxon>Alveolata</taxon>
        <taxon>Dinophyceae</taxon>
        <taxon>Gonyaulacales</taxon>
        <taxon>Lingulodiniaceae</taxon>
        <taxon>Lingulaulax</taxon>
    </lineage>
</organism>
<protein>
    <recommendedName>
        <fullName evidence="8">DNA-(apurinic or apyrimidinic site) endonuclease</fullName>
        <ecNumber evidence="8">3.1.-.-</ecNumber>
    </recommendedName>
</protein>
<keyword evidence="6" id="KW-0464">Manganese</keyword>
<keyword evidence="8" id="KW-0234">DNA repair</keyword>
<dbReference type="InterPro" id="IPR036691">
    <property type="entry name" value="Endo/exonu/phosph_ase_sf"/>
</dbReference>
<dbReference type="PROSITE" id="PS51435">
    <property type="entry name" value="AP_NUCLEASE_F1_4"/>
    <property type="match status" value="1"/>
</dbReference>
<feature type="compositionally biased region" description="Basic and acidic residues" evidence="9">
    <location>
        <begin position="73"/>
        <end position="82"/>
    </location>
</feature>
<dbReference type="AlphaFoldDB" id="A0A516AG33"/>
<keyword evidence="4 6" id="KW-0460">Magnesium</keyword>
<dbReference type="Pfam" id="PF03372">
    <property type="entry name" value="Exo_endo_phos"/>
    <property type="match status" value="1"/>
</dbReference>
<evidence type="ECO:0000256" key="1">
    <source>
        <dbReference type="ARBA" id="ARBA00007092"/>
    </source>
</evidence>
<feature type="region of interest" description="Disordered" evidence="9">
    <location>
        <begin position="64"/>
        <end position="83"/>
    </location>
</feature>
<evidence type="ECO:0000256" key="9">
    <source>
        <dbReference type="SAM" id="MobiDB-lite"/>
    </source>
</evidence>
<feature type="binding site" evidence="6">
    <location>
        <position position="216"/>
    </location>
    <ligand>
        <name>Mg(2+)</name>
        <dbReference type="ChEBI" id="CHEBI:18420"/>
        <label>1</label>
    </ligand>
</feature>
<dbReference type="GO" id="GO:0008081">
    <property type="term" value="F:phosphoric diester hydrolase activity"/>
    <property type="evidence" value="ECO:0007669"/>
    <property type="project" value="TreeGrafter"/>
</dbReference>
<dbReference type="PANTHER" id="PTHR22748:SF10">
    <property type="entry name" value="DNA-(APURINIC OR APYRIMIDINIC SITE) ENDONUCLEASE"/>
    <property type="match status" value="1"/>
</dbReference>
<name>A0A516AG33_LINPO</name>
<evidence type="ECO:0000256" key="6">
    <source>
        <dbReference type="PIRSR" id="PIRSR604808-2"/>
    </source>
</evidence>
<feature type="domain" description="Endonuclease/exonuclease/phosphatase" evidence="10">
    <location>
        <begin position="19"/>
        <end position="356"/>
    </location>
</feature>
<dbReference type="GO" id="GO:0003906">
    <property type="term" value="F:DNA-(apurinic or apyrimidinic site) endonuclease activity"/>
    <property type="evidence" value="ECO:0007669"/>
    <property type="project" value="TreeGrafter"/>
</dbReference>
<dbReference type="GO" id="GO:0016829">
    <property type="term" value="F:lyase activity"/>
    <property type="evidence" value="ECO:0007669"/>
    <property type="project" value="UniProtKB-KW"/>
</dbReference>
<feature type="site" description="Important for catalytic activity" evidence="7">
    <location>
        <position position="324"/>
    </location>
</feature>
<feature type="active site" description="Proton acceptor" evidence="5">
    <location>
        <position position="356"/>
    </location>
</feature>
<dbReference type="EMBL" id="MN125799">
    <property type="protein sequence ID" value="QDO16266.1"/>
    <property type="molecule type" value="mRNA"/>
</dbReference>
<comment type="cofactor">
    <cofactor evidence="6 8">
        <name>Mg(2+)</name>
        <dbReference type="ChEBI" id="CHEBI:18420"/>
    </cofactor>
    <cofactor evidence="6 8">
        <name>Mn(2+)</name>
        <dbReference type="ChEBI" id="CHEBI:29035"/>
    </cofactor>
    <text evidence="6 8">Probably binds two magnesium or manganese ions per subunit.</text>
</comment>
<feature type="binding site" evidence="6">
    <location>
        <position position="214"/>
    </location>
    <ligand>
        <name>Mg(2+)</name>
        <dbReference type="ChEBI" id="CHEBI:18420"/>
        <label>1</label>
    </ligand>
</feature>
<proteinExistence type="evidence at transcript level"/>
<dbReference type="GO" id="GO:0005634">
    <property type="term" value="C:nucleus"/>
    <property type="evidence" value="ECO:0007669"/>
    <property type="project" value="TreeGrafter"/>
</dbReference>
<sequence>MWAGAGGPPRWARDPKRIITWNANGFMTRVTSQQDLAAFQALVREHDPDVVCLQEARVKAHCSNPKAKVSSQDLRDRSRPLDSEFQGPLKKALEAPPLDAYKVFWSLANGRAAGTALFVHGRLGAVEGTLASSLDAALAGCGGAGAGRKLDGHHPEGRLQYARFASLDLMNTYVPNNGWTAERHAERRGWDEAMDAFLRSRGEATQRPLLWCGDLNVAHTPADSTDEEAFRNEWDRDSKRFATREAYNEATPPENRGIPGFSDGERERFSRLFTAGGLFDAWRRLHRVGETPPEPGDAAFTWRGTPAVQSRFRARYEGMGQRLDYFLLSEALAPRLARCEILGRGAGREGFLGSDHCPVLLELREADAAAEGGS</sequence>
<dbReference type="PANTHER" id="PTHR22748">
    <property type="entry name" value="AP ENDONUCLEASE"/>
    <property type="match status" value="1"/>
</dbReference>
<keyword evidence="2 6" id="KW-0479">Metal-binding</keyword>
<feature type="site" description="Interaction with DNA substrate" evidence="7">
    <location>
        <position position="356"/>
    </location>
</feature>
<reference evidence="11" key="1">
    <citation type="journal article" date="2019" name="Microorganisms">
        <title>DNA Damage Response Pathways in Dinoflagellates.</title>
        <authorList>
            <person name="Li C."/>
            <person name="Wong J."/>
        </authorList>
    </citation>
    <scope>NUCLEOTIDE SEQUENCE</scope>
</reference>
<keyword evidence="8" id="KW-0227">DNA damage</keyword>
<evidence type="ECO:0000256" key="7">
    <source>
        <dbReference type="PIRSR" id="PIRSR604808-3"/>
    </source>
</evidence>
<comment type="similarity">
    <text evidence="1 8">Belongs to the DNA repair enzymes AP/ExoA family.</text>
</comment>
<feature type="binding site" evidence="6">
    <location>
        <position position="22"/>
    </location>
    <ligand>
        <name>Mg(2+)</name>
        <dbReference type="ChEBI" id="CHEBI:18420"/>
        <label>1</label>
    </ligand>
</feature>
<dbReference type="InterPro" id="IPR004808">
    <property type="entry name" value="AP_endonuc_1"/>
</dbReference>
<keyword evidence="11" id="KW-0456">Lyase</keyword>
<feature type="active site" description="Proton donor/acceptor" evidence="5">
    <location>
        <position position="214"/>
    </location>
</feature>
<feature type="binding site" evidence="6">
    <location>
        <position position="355"/>
    </location>
    <ligand>
        <name>Mg(2+)</name>
        <dbReference type="ChEBI" id="CHEBI:18420"/>
        <label>1</label>
    </ligand>
</feature>
<evidence type="ECO:0000256" key="3">
    <source>
        <dbReference type="ARBA" id="ARBA00022801"/>
    </source>
</evidence>
<feature type="site" description="Transition state stabilizer" evidence="7">
    <location>
        <position position="216"/>
    </location>
</feature>